<accession>A0A8S1VGF4</accession>
<protein>
    <submittedName>
        <fullName evidence="1">Uncharacterized protein</fullName>
    </submittedName>
</protein>
<dbReference type="EMBL" id="CAJJDP010000067">
    <property type="protein sequence ID" value="CAD8176938.1"/>
    <property type="molecule type" value="Genomic_DNA"/>
</dbReference>
<dbReference type="AlphaFoldDB" id="A0A8S1VGF4"/>
<gene>
    <name evidence="1" type="ORF">POCTA_138.1.T0680038</name>
</gene>
<sequence>MLLLFLQVQQMLYRNNQSRKIFWVLQIYLKVQERGCCILEEVYFFEFSIQFIEIYKILVVYLYIWFEYIICGSLHIHLTTQGQDNKFKANMEQLNLLQRDLLTFTRTMNLAEPERFIKDIYKDNFKSCIKWSYLE</sequence>
<proteinExistence type="predicted"/>
<organism evidence="1 2">
    <name type="scientific">Paramecium octaurelia</name>
    <dbReference type="NCBI Taxonomy" id="43137"/>
    <lineage>
        <taxon>Eukaryota</taxon>
        <taxon>Sar</taxon>
        <taxon>Alveolata</taxon>
        <taxon>Ciliophora</taxon>
        <taxon>Intramacronucleata</taxon>
        <taxon>Oligohymenophorea</taxon>
        <taxon>Peniculida</taxon>
        <taxon>Parameciidae</taxon>
        <taxon>Paramecium</taxon>
    </lineage>
</organism>
<evidence type="ECO:0000313" key="2">
    <source>
        <dbReference type="Proteomes" id="UP000683925"/>
    </source>
</evidence>
<name>A0A8S1VGF4_PAROT</name>
<evidence type="ECO:0000313" key="1">
    <source>
        <dbReference type="EMBL" id="CAD8176938.1"/>
    </source>
</evidence>
<comment type="caution">
    <text evidence="1">The sequence shown here is derived from an EMBL/GenBank/DDBJ whole genome shotgun (WGS) entry which is preliminary data.</text>
</comment>
<reference evidence="1" key="1">
    <citation type="submission" date="2021-01" db="EMBL/GenBank/DDBJ databases">
        <authorList>
            <consortium name="Genoscope - CEA"/>
            <person name="William W."/>
        </authorList>
    </citation>
    <scope>NUCLEOTIDE SEQUENCE</scope>
</reference>
<keyword evidence="2" id="KW-1185">Reference proteome</keyword>
<dbReference type="Proteomes" id="UP000683925">
    <property type="component" value="Unassembled WGS sequence"/>
</dbReference>